<dbReference type="EMBL" id="JAEEGC010000060">
    <property type="protein sequence ID" value="MBV7273935.1"/>
    <property type="molecule type" value="Genomic_DNA"/>
</dbReference>
<keyword evidence="5" id="KW-1185">Reference proteome</keyword>
<dbReference type="Pfam" id="PF13682">
    <property type="entry name" value="CZB"/>
    <property type="match status" value="1"/>
</dbReference>
<evidence type="ECO:0000256" key="1">
    <source>
        <dbReference type="ARBA" id="ARBA00023224"/>
    </source>
</evidence>
<evidence type="ECO:0000313" key="4">
    <source>
        <dbReference type="EMBL" id="MBV7273935.1"/>
    </source>
</evidence>
<dbReference type="InterPro" id="IPR004089">
    <property type="entry name" value="MCPsignal_dom"/>
</dbReference>
<dbReference type="AlphaFoldDB" id="A0A949WRE7"/>
<dbReference type="PROSITE" id="PS50111">
    <property type="entry name" value="CHEMOTAXIS_TRANSDUC_2"/>
    <property type="match status" value="1"/>
</dbReference>
<dbReference type="SMART" id="SM00283">
    <property type="entry name" value="MA"/>
    <property type="match status" value="1"/>
</dbReference>
<dbReference type="Proteomes" id="UP000694308">
    <property type="component" value="Unassembled WGS sequence"/>
</dbReference>
<gene>
    <name evidence="4" type="ORF">I6U48_13590</name>
</gene>
<sequence>MFNKKPKCHEVAYIINYVQAYLKGEKPEKPILEYDIHKYIFELFSRLLEMGALNNEFILKLINEAASLSDFDVNMSFISKELKKVAEQLAEASESNMAVVEETTANASEVSEVIIHNTEILNDLVEKSEDLIKNNTESKNQLHQINQIKETVIINAENMSEKIRALEEISLKVDEIVSGVSMIADQTNLLALNASIEAARAGEHGRGFSVVADQIRKLAEDTKIKLNSMQSFTNDMRNATSEGSESVSSTINSMTDMTEKIGTVNISFNESTDKLENIVRGITSLANSMEDITASSEEISSAMNIVANESEKISQMTRAVSGDSEKAHYYARSLGKIDDTISGIIRELVKILNSGTHPVSNEEFLEILEDAIQAHKSWMDNLKQIVNDKQLRPIQKDGNKCRFGHFYNSLNITHLGIREEWVRINEDHLLLHNKAHEIFDAMEQGNNESIQKILAEAEQLSNNVVSILSNISKEVKNIDGKVFQLNL</sequence>
<evidence type="ECO:0000256" key="2">
    <source>
        <dbReference type="PROSITE-ProRule" id="PRU00284"/>
    </source>
</evidence>
<evidence type="ECO:0000259" key="3">
    <source>
        <dbReference type="PROSITE" id="PS50111"/>
    </source>
</evidence>
<proteinExistence type="predicted"/>
<dbReference type="RefSeq" id="WP_218321004.1">
    <property type="nucleotide sequence ID" value="NZ_JAEEGC010000060.1"/>
</dbReference>
<name>A0A949WRE7_9CLOT</name>
<evidence type="ECO:0000313" key="5">
    <source>
        <dbReference type="Proteomes" id="UP000694308"/>
    </source>
</evidence>
<reference evidence="4" key="1">
    <citation type="submission" date="2020-12" db="EMBL/GenBank/DDBJ databases">
        <title>Clostridium thailandense sp. nov., a novel acetogenic bacterium isolated from peat land soil in Thailand.</title>
        <authorList>
            <person name="Chaikitkaew S."/>
            <person name="Birkeland N.K."/>
        </authorList>
    </citation>
    <scope>NUCLEOTIDE SEQUENCE</scope>
    <source>
        <strain evidence="4">PL3</strain>
    </source>
</reference>
<organism evidence="4 5">
    <name type="scientific">Clostridium thailandense</name>
    <dbReference type="NCBI Taxonomy" id="2794346"/>
    <lineage>
        <taxon>Bacteria</taxon>
        <taxon>Bacillati</taxon>
        <taxon>Bacillota</taxon>
        <taxon>Clostridia</taxon>
        <taxon>Eubacteriales</taxon>
        <taxon>Clostridiaceae</taxon>
        <taxon>Clostridium</taxon>
    </lineage>
</organism>
<feature type="domain" description="Methyl-accepting transducer" evidence="3">
    <location>
        <begin position="71"/>
        <end position="307"/>
    </location>
</feature>
<dbReference type="PANTHER" id="PTHR32089:SF112">
    <property type="entry name" value="LYSOZYME-LIKE PROTEIN-RELATED"/>
    <property type="match status" value="1"/>
</dbReference>
<dbReference type="GO" id="GO:0016020">
    <property type="term" value="C:membrane"/>
    <property type="evidence" value="ECO:0007669"/>
    <property type="project" value="InterPro"/>
</dbReference>
<dbReference type="InterPro" id="IPR025991">
    <property type="entry name" value="Chemoreceptor_zinc-bind_dom"/>
</dbReference>
<dbReference type="Pfam" id="PF00015">
    <property type="entry name" value="MCPsignal"/>
    <property type="match status" value="1"/>
</dbReference>
<dbReference type="GO" id="GO:0007165">
    <property type="term" value="P:signal transduction"/>
    <property type="evidence" value="ECO:0007669"/>
    <property type="project" value="UniProtKB-KW"/>
</dbReference>
<keyword evidence="1 2" id="KW-0807">Transducer</keyword>
<dbReference type="PANTHER" id="PTHR32089">
    <property type="entry name" value="METHYL-ACCEPTING CHEMOTAXIS PROTEIN MCPB"/>
    <property type="match status" value="1"/>
</dbReference>
<accession>A0A949WRE7</accession>
<comment type="caution">
    <text evidence="4">The sequence shown here is derived from an EMBL/GenBank/DDBJ whole genome shotgun (WGS) entry which is preliminary data.</text>
</comment>
<protein>
    <submittedName>
        <fullName evidence="4">Chemotaxis protein</fullName>
    </submittedName>
</protein>